<evidence type="ECO:0000259" key="2">
    <source>
        <dbReference type="Pfam" id="PF22055"/>
    </source>
</evidence>
<reference evidence="3 4" key="1">
    <citation type="submission" date="2016-10" db="EMBL/GenBank/DDBJ databases">
        <authorList>
            <person name="Varghese N."/>
            <person name="Submissions S."/>
        </authorList>
    </citation>
    <scope>NUCLEOTIDE SEQUENCE [LARGE SCALE GENOMIC DNA]</scope>
    <source>
        <strain evidence="3 4">DSM 17833</strain>
    </source>
</reference>
<dbReference type="Proteomes" id="UP000242418">
    <property type="component" value="Unassembled WGS sequence"/>
</dbReference>
<accession>A0AB37ZDC9</accession>
<dbReference type="NCBIfam" id="NF041859">
    <property type="entry name" value="silencer_MvaTU"/>
    <property type="match status" value="1"/>
</dbReference>
<dbReference type="AlphaFoldDB" id="A0AB37ZDC9"/>
<protein>
    <recommendedName>
        <fullName evidence="2">MvaT DNA-binding domain-containing protein</fullName>
    </recommendedName>
</protein>
<evidence type="ECO:0000313" key="4">
    <source>
        <dbReference type="Proteomes" id="UP000242418"/>
    </source>
</evidence>
<feature type="domain" description="MvaT DNA-binding" evidence="2">
    <location>
        <begin position="85"/>
        <end position="120"/>
    </location>
</feature>
<sequence length="125" mass="14048">MTKLLIQHRAIEAQLKSLSSELEAIEGNPAYQKELAFSNALESLMKEYGKGMRDIILILDPDAREADPARPARGPAPGTPRKVVKYLNPHTNEHLETASGNNKVLKQWKEQYPGENIKEWIVGDE</sequence>
<feature type="coiled-coil region" evidence="1">
    <location>
        <begin position="1"/>
        <end position="28"/>
    </location>
</feature>
<evidence type="ECO:0000256" key="1">
    <source>
        <dbReference type="SAM" id="Coils"/>
    </source>
</evidence>
<proteinExistence type="predicted"/>
<dbReference type="Pfam" id="PF22055">
    <property type="entry name" value="MvaT_DBD"/>
    <property type="match status" value="1"/>
</dbReference>
<comment type="caution">
    <text evidence="3">The sequence shown here is derived from an EMBL/GenBank/DDBJ whole genome shotgun (WGS) entry which is preliminary data.</text>
</comment>
<dbReference type="InterPro" id="IPR035616">
    <property type="entry name" value="MvaT_DBD"/>
</dbReference>
<organism evidence="3 4">
    <name type="scientific">Pseudomonas peli</name>
    <dbReference type="NCBI Taxonomy" id="592361"/>
    <lineage>
        <taxon>Bacteria</taxon>
        <taxon>Pseudomonadati</taxon>
        <taxon>Pseudomonadota</taxon>
        <taxon>Gammaproteobacteria</taxon>
        <taxon>Pseudomonadales</taxon>
        <taxon>Pseudomonadaceae</taxon>
        <taxon>Pseudomonas</taxon>
    </lineage>
</organism>
<evidence type="ECO:0000313" key="3">
    <source>
        <dbReference type="EMBL" id="SCW89268.1"/>
    </source>
</evidence>
<keyword evidence="1" id="KW-0175">Coiled coil</keyword>
<gene>
    <name evidence="3" type="ORF">SAMN05216370_0020</name>
</gene>
<keyword evidence="4" id="KW-1185">Reference proteome</keyword>
<dbReference type="EMBL" id="FMTL01000010">
    <property type="protein sequence ID" value="SCW89268.1"/>
    <property type="molecule type" value="Genomic_DNA"/>
</dbReference>
<dbReference type="RefSeq" id="WP_090256209.1">
    <property type="nucleotide sequence ID" value="NZ_FMTL01000010.1"/>
</dbReference>
<name>A0AB37ZDC9_9PSED</name>